<dbReference type="GO" id="GO:0047617">
    <property type="term" value="F:fatty acyl-CoA hydrolase activity"/>
    <property type="evidence" value="ECO:0007669"/>
    <property type="project" value="TreeGrafter"/>
</dbReference>
<reference evidence="3 4" key="1">
    <citation type="submission" date="2017-11" db="EMBL/GenBank/DDBJ databases">
        <title>Genome sequence of Pantoea cypripedii NE1.</title>
        <authorList>
            <person name="Nascimento F.X."/>
        </authorList>
    </citation>
    <scope>NUCLEOTIDE SEQUENCE [LARGE SCALE GENOMIC DNA]</scope>
    <source>
        <strain evidence="3 4">NE1</strain>
    </source>
</reference>
<evidence type="ECO:0000256" key="2">
    <source>
        <dbReference type="ARBA" id="ARBA00022801"/>
    </source>
</evidence>
<dbReference type="PANTHER" id="PTHR31793:SF27">
    <property type="entry name" value="NOVEL THIOESTERASE SUPERFAMILY DOMAIN AND SAPOSIN A-TYPE DOMAIN CONTAINING PROTEIN (0610012H03RIK)"/>
    <property type="match status" value="1"/>
</dbReference>
<dbReference type="InterPro" id="IPR006684">
    <property type="entry name" value="YbgC/YbaW"/>
</dbReference>
<organism evidence="3 4">
    <name type="scientific">Pantoea cypripedii</name>
    <name type="common">Pectobacterium cypripedii</name>
    <name type="synonym">Erwinia cypripedii</name>
    <dbReference type="NCBI Taxonomy" id="55209"/>
    <lineage>
        <taxon>Bacteria</taxon>
        <taxon>Pseudomonadati</taxon>
        <taxon>Pseudomonadota</taxon>
        <taxon>Gammaproteobacteria</taxon>
        <taxon>Enterobacterales</taxon>
        <taxon>Erwiniaceae</taxon>
        <taxon>Pantoea</taxon>
    </lineage>
</organism>
<evidence type="ECO:0000313" key="3">
    <source>
        <dbReference type="EMBL" id="QGY28727.1"/>
    </source>
</evidence>
<dbReference type="PIRSF" id="PIRSF003230">
    <property type="entry name" value="YbgC"/>
    <property type="match status" value="1"/>
</dbReference>
<dbReference type="Proteomes" id="UP000502005">
    <property type="component" value="Chromosome"/>
</dbReference>
<evidence type="ECO:0000313" key="4">
    <source>
        <dbReference type="Proteomes" id="UP000502005"/>
    </source>
</evidence>
<dbReference type="SUPFAM" id="SSF54637">
    <property type="entry name" value="Thioesterase/thiol ester dehydrase-isomerase"/>
    <property type="match status" value="1"/>
</dbReference>
<comment type="similarity">
    <text evidence="1">Belongs to the 4-hydroxybenzoyl-CoA thioesterase family.</text>
</comment>
<dbReference type="NCBIfam" id="TIGR00051">
    <property type="entry name" value="YbgC/FadM family acyl-CoA thioesterase"/>
    <property type="match status" value="1"/>
</dbReference>
<evidence type="ECO:0000256" key="1">
    <source>
        <dbReference type="ARBA" id="ARBA00005953"/>
    </source>
</evidence>
<proteinExistence type="inferred from homology"/>
<accession>A0A6B9G3J4</accession>
<dbReference type="Pfam" id="PF13279">
    <property type="entry name" value="4HBT_2"/>
    <property type="match status" value="1"/>
</dbReference>
<gene>
    <name evidence="3" type="ORF">CUN67_07150</name>
</gene>
<dbReference type="Gene3D" id="3.10.129.10">
    <property type="entry name" value="Hotdog Thioesterase"/>
    <property type="match status" value="1"/>
</dbReference>
<keyword evidence="2" id="KW-0378">Hydrolase</keyword>
<protein>
    <submittedName>
        <fullName evidence="3">4-hydroxybenzoyl-CoA thioesterase</fullName>
    </submittedName>
</protein>
<sequence>MSEAEHRAEVERVVSFNDCDPMGVVWHGHYFRFFEAAREALLRSVNYSYSEMAASGYVWPVVDARVKYRQPIRCEEVIRISATIAEYENRLRIDYIIRNALGQVTTKAHTIQVAVDQTTQEMCFVSPAILFARLGVQP</sequence>
<dbReference type="EMBL" id="CP024768">
    <property type="protein sequence ID" value="QGY28727.1"/>
    <property type="molecule type" value="Genomic_DNA"/>
</dbReference>
<dbReference type="InterPro" id="IPR050563">
    <property type="entry name" value="4-hydroxybenzoyl-CoA_TE"/>
</dbReference>
<dbReference type="InterPro" id="IPR029069">
    <property type="entry name" value="HotDog_dom_sf"/>
</dbReference>
<dbReference type="AlphaFoldDB" id="A0A6B9G3J4"/>
<dbReference type="RefSeq" id="WP_208714598.1">
    <property type="nucleotide sequence ID" value="NZ_CP024768.1"/>
</dbReference>
<dbReference type="PANTHER" id="PTHR31793">
    <property type="entry name" value="4-HYDROXYBENZOYL-COA THIOESTERASE FAMILY MEMBER"/>
    <property type="match status" value="1"/>
</dbReference>
<name>A0A6B9G3J4_PANCY</name>
<dbReference type="CDD" id="cd00586">
    <property type="entry name" value="4HBT"/>
    <property type="match status" value="1"/>
</dbReference>